<dbReference type="InterPro" id="IPR023365">
    <property type="entry name" value="Sortase_dom-sf"/>
</dbReference>
<feature type="chain" id="PRO_5044881167" evidence="4">
    <location>
        <begin position="31"/>
        <end position="296"/>
    </location>
</feature>
<dbReference type="SUPFAM" id="SSF63817">
    <property type="entry name" value="Sortase"/>
    <property type="match status" value="1"/>
</dbReference>
<dbReference type="Gene3D" id="2.40.260.10">
    <property type="entry name" value="Sortase"/>
    <property type="match status" value="1"/>
</dbReference>
<dbReference type="CDD" id="cd05829">
    <property type="entry name" value="Sortase_F"/>
    <property type="match status" value="1"/>
</dbReference>
<evidence type="ECO:0000256" key="4">
    <source>
        <dbReference type="SAM" id="SignalP"/>
    </source>
</evidence>
<dbReference type="InterPro" id="IPR005754">
    <property type="entry name" value="Sortase"/>
</dbReference>
<dbReference type="PROSITE" id="PS51257">
    <property type="entry name" value="PROKAR_LIPOPROTEIN"/>
    <property type="match status" value="1"/>
</dbReference>
<accession>A0ABD7MAH5</accession>
<proteinExistence type="predicted"/>
<name>A0ABD7MAH5_MICLU</name>
<dbReference type="EMBL" id="FRCE01000015">
    <property type="protein sequence ID" value="SHL85557.1"/>
    <property type="molecule type" value="Genomic_DNA"/>
</dbReference>
<keyword evidence="1" id="KW-0378">Hydrolase</keyword>
<evidence type="ECO:0000256" key="1">
    <source>
        <dbReference type="ARBA" id="ARBA00022801"/>
    </source>
</evidence>
<feature type="region of interest" description="Disordered" evidence="3">
    <location>
        <begin position="33"/>
        <end position="62"/>
    </location>
</feature>
<feature type="compositionally biased region" description="Low complexity" evidence="3">
    <location>
        <begin position="33"/>
        <end position="46"/>
    </location>
</feature>
<dbReference type="Pfam" id="PF04203">
    <property type="entry name" value="Sortase"/>
    <property type="match status" value="1"/>
</dbReference>
<feature type="signal peptide" evidence="4">
    <location>
        <begin position="1"/>
        <end position="30"/>
    </location>
</feature>
<sequence length="296" mass="30053">MIRIRPARRGRLVASAAALCLLLTGCAGQAASTPDPAASASAAQAQRSREARAAEASASRAAASSSAEAVRASAAAEKSAAAEASAKASRAAASAAAEEAAAEEAARAQAEADAAAAQAAAAEEAARVAEEERLAQEAVVAEGLDDSPPVSFTIPSIGAGSDLMRLLLRDDGSLAVPPAEPGSPAAWYANSPSPGQRGPAVLLGHVNATDGSAGVFAHLTDLAPGDTIEVEREDGAVAVFAVDRGVTYSKDEFPTDEVYGDTDSPELRLITCDGYNAFTREFEENHIVYATLVDVY</sequence>
<dbReference type="Proteomes" id="UP000184253">
    <property type="component" value="Unassembled WGS sequence"/>
</dbReference>
<gene>
    <name evidence="5" type="ORF">SAMN04487849_11527</name>
</gene>
<evidence type="ECO:0000256" key="3">
    <source>
        <dbReference type="SAM" id="MobiDB-lite"/>
    </source>
</evidence>
<organism evidence="5 6">
    <name type="scientific">Micrococcus luteus</name>
    <name type="common">Micrococcus lysodeikticus</name>
    <dbReference type="NCBI Taxonomy" id="1270"/>
    <lineage>
        <taxon>Bacteria</taxon>
        <taxon>Bacillati</taxon>
        <taxon>Actinomycetota</taxon>
        <taxon>Actinomycetes</taxon>
        <taxon>Micrococcales</taxon>
        <taxon>Micrococcaceae</taxon>
        <taxon>Micrococcus</taxon>
    </lineage>
</organism>
<dbReference type="GO" id="GO:0016787">
    <property type="term" value="F:hydrolase activity"/>
    <property type="evidence" value="ECO:0007669"/>
    <property type="project" value="UniProtKB-KW"/>
</dbReference>
<comment type="caution">
    <text evidence="5">The sequence shown here is derived from an EMBL/GenBank/DDBJ whole genome shotgun (WGS) entry which is preliminary data.</text>
</comment>
<protein>
    <submittedName>
        <fullName evidence="5">Sortase family protein</fullName>
    </submittedName>
</protein>
<evidence type="ECO:0000256" key="2">
    <source>
        <dbReference type="SAM" id="Coils"/>
    </source>
</evidence>
<evidence type="ECO:0000313" key="6">
    <source>
        <dbReference type="Proteomes" id="UP000184253"/>
    </source>
</evidence>
<keyword evidence="4" id="KW-0732">Signal</keyword>
<evidence type="ECO:0000313" key="5">
    <source>
        <dbReference type="EMBL" id="SHL85557.1"/>
    </source>
</evidence>
<keyword evidence="2" id="KW-0175">Coiled coil</keyword>
<reference evidence="5 6" key="1">
    <citation type="submission" date="2016-11" db="EMBL/GenBank/DDBJ databases">
        <authorList>
            <person name="Varghese N."/>
            <person name="Submissions S."/>
        </authorList>
    </citation>
    <scope>NUCLEOTIDE SEQUENCE [LARGE SCALE GENOMIC DNA]</scope>
    <source>
        <strain evidence="5 6">VTM4R57</strain>
    </source>
</reference>
<dbReference type="InterPro" id="IPR042001">
    <property type="entry name" value="Sortase_F"/>
</dbReference>
<dbReference type="AlphaFoldDB" id="A0ABD7MAH5"/>
<dbReference type="RefSeq" id="WP_256598162.1">
    <property type="nucleotide sequence ID" value="NZ_FRCE01000015.1"/>
</dbReference>
<dbReference type="NCBIfam" id="NF033748">
    <property type="entry name" value="class_F_sortase"/>
    <property type="match status" value="1"/>
</dbReference>
<feature type="coiled-coil region" evidence="2">
    <location>
        <begin position="93"/>
        <end position="132"/>
    </location>
</feature>